<sequence>MEGNAVLFDLLERLSSLTRVWFRQHPLLAELQPIQFSALLYLARCNRYSDTPLAVTDYLGLTKGTVSQSLKALEAKGLLVKRPDQQDRRSVHLELTAPARELLGAVLPPDFLAAATARMGPAAGDLEALLGDLLRNVQRSVDVPSFGLCRTCRFHRTVDGLPFCGLTEEPLAAGDEALICREHQEPA</sequence>
<dbReference type="AlphaFoldDB" id="A0AAU7Y6Y5"/>
<dbReference type="InterPro" id="IPR036388">
    <property type="entry name" value="WH-like_DNA-bd_sf"/>
</dbReference>
<evidence type="ECO:0000256" key="4">
    <source>
        <dbReference type="ARBA" id="ARBA00023163"/>
    </source>
</evidence>
<evidence type="ECO:0000313" key="6">
    <source>
        <dbReference type="EMBL" id="XBY65854.1"/>
    </source>
</evidence>
<evidence type="ECO:0000256" key="1">
    <source>
        <dbReference type="ARBA" id="ARBA00004496"/>
    </source>
</evidence>
<dbReference type="SUPFAM" id="SSF46785">
    <property type="entry name" value="Winged helix' DNA-binding domain"/>
    <property type="match status" value="1"/>
</dbReference>
<evidence type="ECO:0000259" key="5">
    <source>
        <dbReference type="PROSITE" id="PS50995"/>
    </source>
</evidence>
<dbReference type="PANTHER" id="PTHR33164:SF5">
    <property type="entry name" value="ORGANIC HYDROPEROXIDE RESISTANCE TRANSCRIPTIONAL REGULATOR"/>
    <property type="match status" value="1"/>
</dbReference>
<evidence type="ECO:0000256" key="2">
    <source>
        <dbReference type="ARBA" id="ARBA00023015"/>
    </source>
</evidence>
<proteinExistence type="predicted"/>
<accession>A0AAU7Y6Y5</accession>
<name>A0AAU7Y6Y5_9PSED</name>
<keyword evidence="2" id="KW-0805">Transcription regulation</keyword>
<dbReference type="SMART" id="SM00347">
    <property type="entry name" value="HTH_MARR"/>
    <property type="match status" value="1"/>
</dbReference>
<comment type="subcellular location">
    <subcellularLocation>
        <location evidence="1">Cytoplasm</location>
    </subcellularLocation>
</comment>
<dbReference type="InterPro" id="IPR036390">
    <property type="entry name" value="WH_DNA-bd_sf"/>
</dbReference>
<dbReference type="PROSITE" id="PS50995">
    <property type="entry name" value="HTH_MARR_2"/>
    <property type="match status" value="1"/>
</dbReference>
<protein>
    <submittedName>
        <fullName evidence="6">MarR family winged helix-turn-helix transcriptional regulator</fullName>
    </submittedName>
</protein>
<dbReference type="PROSITE" id="PS01117">
    <property type="entry name" value="HTH_MARR_1"/>
    <property type="match status" value="1"/>
</dbReference>
<dbReference type="InterPro" id="IPR000835">
    <property type="entry name" value="HTH_MarR-typ"/>
</dbReference>
<keyword evidence="3" id="KW-0238">DNA-binding</keyword>
<dbReference type="InterPro" id="IPR023187">
    <property type="entry name" value="Tscrpt_reg_MarR-type_CS"/>
</dbReference>
<dbReference type="Gene3D" id="1.10.10.10">
    <property type="entry name" value="Winged helix-like DNA-binding domain superfamily/Winged helix DNA-binding domain"/>
    <property type="match status" value="1"/>
</dbReference>
<reference evidence="6" key="1">
    <citation type="submission" date="2023-08" db="EMBL/GenBank/DDBJ databases">
        <title>Increased levels of nutrients transform a symbiont into a lethal pathobiont.</title>
        <authorList>
            <person name="Lachnit T."/>
            <person name="Ulrich L."/>
            <person name="Willmer F.M."/>
            <person name="Hasenbein T."/>
            <person name="Steiner L.X."/>
            <person name="Wolters M."/>
            <person name="Herbst E.M."/>
            <person name="Deines P."/>
        </authorList>
    </citation>
    <scope>NUCLEOTIDE SEQUENCE</scope>
    <source>
        <strain evidence="6">T3</strain>
    </source>
</reference>
<dbReference type="EMBL" id="CP158373">
    <property type="protein sequence ID" value="XBY65854.1"/>
    <property type="molecule type" value="Genomic_DNA"/>
</dbReference>
<dbReference type="RefSeq" id="WP_043245904.1">
    <property type="nucleotide sequence ID" value="NZ_CP146285.1"/>
</dbReference>
<dbReference type="InterPro" id="IPR039422">
    <property type="entry name" value="MarR/SlyA-like"/>
</dbReference>
<organism evidence="6">
    <name type="scientific">Pseudomonas solani</name>
    <dbReference type="NCBI Taxonomy" id="2731552"/>
    <lineage>
        <taxon>Bacteria</taxon>
        <taxon>Pseudomonadati</taxon>
        <taxon>Pseudomonadota</taxon>
        <taxon>Gammaproteobacteria</taxon>
        <taxon>Pseudomonadales</taxon>
        <taxon>Pseudomonadaceae</taxon>
        <taxon>Pseudomonas</taxon>
    </lineage>
</organism>
<dbReference type="GO" id="GO:0006950">
    <property type="term" value="P:response to stress"/>
    <property type="evidence" value="ECO:0007669"/>
    <property type="project" value="TreeGrafter"/>
</dbReference>
<dbReference type="PANTHER" id="PTHR33164">
    <property type="entry name" value="TRANSCRIPTIONAL REGULATOR, MARR FAMILY"/>
    <property type="match status" value="1"/>
</dbReference>
<evidence type="ECO:0000256" key="3">
    <source>
        <dbReference type="ARBA" id="ARBA00023125"/>
    </source>
</evidence>
<feature type="domain" description="HTH marR-type" evidence="5">
    <location>
        <begin position="4"/>
        <end position="139"/>
    </location>
</feature>
<dbReference type="GO" id="GO:0003677">
    <property type="term" value="F:DNA binding"/>
    <property type="evidence" value="ECO:0007669"/>
    <property type="project" value="UniProtKB-KW"/>
</dbReference>
<gene>
    <name evidence="6" type="ORF">ABS648_08845</name>
</gene>
<dbReference type="GO" id="GO:0003700">
    <property type="term" value="F:DNA-binding transcription factor activity"/>
    <property type="evidence" value="ECO:0007669"/>
    <property type="project" value="InterPro"/>
</dbReference>
<dbReference type="GO" id="GO:0005737">
    <property type="term" value="C:cytoplasm"/>
    <property type="evidence" value="ECO:0007669"/>
    <property type="project" value="UniProtKB-SubCell"/>
</dbReference>
<dbReference type="Pfam" id="PF12802">
    <property type="entry name" value="MarR_2"/>
    <property type="match status" value="1"/>
</dbReference>
<keyword evidence="4" id="KW-0804">Transcription</keyword>